<sequence>MAPTTRPNASSSTLSMKLLVNTKAGRVMYAEAGKDVVDFLFSLLTLPVGGVVKILSKDAMVGCIGNLYGSVEEMDSSYIPSADAKNALLSPPGGYGSGTRLLQLQAPATAAAAPAPALEVFQCGKGGDGSCFNYVTVARNAPCGLCRGEMNEPIEVVGFSDPAGLGFVKEVVTYTVMDDLKVAPLSTISGITLLKALGVTDISSLQETTVQVGYAEGLEMLRASLHSKAVLTDVFLRKKNMRQQAVATPSNKKRKLKAATLFKPPVLTGVLLRKKSTKSPSKKQKVKGST</sequence>
<evidence type="ECO:0008006" key="3">
    <source>
        <dbReference type="Google" id="ProtNLM"/>
    </source>
</evidence>
<dbReference type="InterPro" id="IPR007750">
    <property type="entry name" value="DUF674"/>
</dbReference>
<dbReference type="EMBL" id="CM027682">
    <property type="protein sequence ID" value="KAG0536503.1"/>
    <property type="molecule type" value="Genomic_DNA"/>
</dbReference>
<dbReference type="PANTHER" id="PTHR33103:SF52">
    <property type="entry name" value="OS01G0154100 PROTEIN"/>
    <property type="match status" value="1"/>
</dbReference>
<accession>A0A921ULG3</accession>
<evidence type="ECO:0000313" key="2">
    <source>
        <dbReference type="Proteomes" id="UP000807115"/>
    </source>
</evidence>
<dbReference type="Proteomes" id="UP000807115">
    <property type="component" value="Chromosome 3"/>
</dbReference>
<reference evidence="1" key="1">
    <citation type="journal article" date="2019" name="BMC Genomics">
        <title>A new reference genome for Sorghum bicolor reveals high levels of sequence similarity between sweet and grain genotypes: implications for the genetics of sugar metabolism.</title>
        <authorList>
            <person name="Cooper E.A."/>
            <person name="Brenton Z.W."/>
            <person name="Flinn B.S."/>
            <person name="Jenkins J."/>
            <person name="Shu S."/>
            <person name="Flowers D."/>
            <person name="Luo F."/>
            <person name="Wang Y."/>
            <person name="Xia P."/>
            <person name="Barry K."/>
            <person name="Daum C."/>
            <person name="Lipzen A."/>
            <person name="Yoshinaga Y."/>
            <person name="Schmutz J."/>
            <person name="Saski C."/>
            <person name="Vermerris W."/>
            <person name="Kresovich S."/>
        </authorList>
    </citation>
    <scope>NUCLEOTIDE SEQUENCE</scope>
</reference>
<evidence type="ECO:0000313" key="1">
    <source>
        <dbReference type="EMBL" id="KAG0536503.1"/>
    </source>
</evidence>
<proteinExistence type="predicted"/>
<protein>
    <recommendedName>
        <fullName evidence="3">DUF674 domain-containing protein</fullName>
    </recommendedName>
</protein>
<dbReference type="PANTHER" id="PTHR33103">
    <property type="entry name" value="OS01G0153900 PROTEIN"/>
    <property type="match status" value="1"/>
</dbReference>
<reference evidence="1" key="2">
    <citation type="submission" date="2020-10" db="EMBL/GenBank/DDBJ databases">
        <authorList>
            <person name="Cooper E.A."/>
            <person name="Brenton Z.W."/>
            <person name="Flinn B.S."/>
            <person name="Jenkins J."/>
            <person name="Shu S."/>
            <person name="Flowers D."/>
            <person name="Luo F."/>
            <person name="Wang Y."/>
            <person name="Xia P."/>
            <person name="Barry K."/>
            <person name="Daum C."/>
            <person name="Lipzen A."/>
            <person name="Yoshinaga Y."/>
            <person name="Schmutz J."/>
            <person name="Saski C."/>
            <person name="Vermerris W."/>
            <person name="Kresovich S."/>
        </authorList>
    </citation>
    <scope>NUCLEOTIDE SEQUENCE</scope>
</reference>
<dbReference type="Pfam" id="PF05056">
    <property type="entry name" value="DUF674"/>
    <property type="match status" value="1"/>
</dbReference>
<gene>
    <name evidence="1" type="ORF">BDA96_03G069200</name>
</gene>
<name>A0A921ULG3_SORBI</name>
<dbReference type="AlphaFoldDB" id="A0A921ULG3"/>
<organism evidence="1 2">
    <name type="scientific">Sorghum bicolor</name>
    <name type="common">Sorghum</name>
    <name type="synonym">Sorghum vulgare</name>
    <dbReference type="NCBI Taxonomy" id="4558"/>
    <lineage>
        <taxon>Eukaryota</taxon>
        <taxon>Viridiplantae</taxon>
        <taxon>Streptophyta</taxon>
        <taxon>Embryophyta</taxon>
        <taxon>Tracheophyta</taxon>
        <taxon>Spermatophyta</taxon>
        <taxon>Magnoliopsida</taxon>
        <taxon>Liliopsida</taxon>
        <taxon>Poales</taxon>
        <taxon>Poaceae</taxon>
        <taxon>PACMAD clade</taxon>
        <taxon>Panicoideae</taxon>
        <taxon>Andropogonodae</taxon>
        <taxon>Andropogoneae</taxon>
        <taxon>Sorghinae</taxon>
        <taxon>Sorghum</taxon>
    </lineage>
</organism>
<comment type="caution">
    <text evidence="1">The sequence shown here is derived from an EMBL/GenBank/DDBJ whole genome shotgun (WGS) entry which is preliminary data.</text>
</comment>